<reference evidence="1" key="1">
    <citation type="submission" date="2020-05" db="EMBL/GenBank/DDBJ databases">
        <title>Large-scale comparative analyses of tick genomes elucidate their genetic diversity and vector capacities.</title>
        <authorList>
            <person name="Jia N."/>
            <person name="Wang J."/>
            <person name="Shi W."/>
            <person name="Du L."/>
            <person name="Sun Y."/>
            <person name="Zhan W."/>
            <person name="Jiang J."/>
            <person name="Wang Q."/>
            <person name="Zhang B."/>
            <person name="Ji P."/>
            <person name="Sakyi L.B."/>
            <person name="Cui X."/>
            <person name="Yuan T."/>
            <person name="Jiang B."/>
            <person name="Yang W."/>
            <person name="Lam T.T.-Y."/>
            <person name="Chang Q."/>
            <person name="Ding S."/>
            <person name="Wang X."/>
            <person name="Zhu J."/>
            <person name="Ruan X."/>
            <person name="Zhao L."/>
            <person name="Wei J."/>
            <person name="Que T."/>
            <person name="Du C."/>
            <person name="Cheng J."/>
            <person name="Dai P."/>
            <person name="Han X."/>
            <person name="Huang E."/>
            <person name="Gao Y."/>
            <person name="Liu J."/>
            <person name="Shao H."/>
            <person name="Ye R."/>
            <person name="Li L."/>
            <person name="Wei W."/>
            <person name="Wang X."/>
            <person name="Wang C."/>
            <person name="Yang T."/>
            <person name="Huo Q."/>
            <person name="Li W."/>
            <person name="Guo W."/>
            <person name="Chen H."/>
            <person name="Zhou L."/>
            <person name="Ni X."/>
            <person name="Tian J."/>
            <person name="Zhou Y."/>
            <person name="Sheng Y."/>
            <person name="Liu T."/>
            <person name="Pan Y."/>
            <person name="Xia L."/>
            <person name="Li J."/>
            <person name="Zhao F."/>
            <person name="Cao W."/>
        </authorList>
    </citation>
    <scope>NUCLEOTIDE SEQUENCE</scope>
    <source>
        <strain evidence="1">Hyas-2018</strain>
    </source>
</reference>
<dbReference type="Proteomes" id="UP000821845">
    <property type="component" value="Chromosome 7"/>
</dbReference>
<accession>A0ACB7RYG0</accession>
<dbReference type="EMBL" id="CM023487">
    <property type="protein sequence ID" value="KAH6926847.1"/>
    <property type="molecule type" value="Genomic_DNA"/>
</dbReference>
<organism evidence="1 2">
    <name type="scientific">Hyalomma asiaticum</name>
    <name type="common">Tick</name>
    <dbReference type="NCBI Taxonomy" id="266040"/>
    <lineage>
        <taxon>Eukaryota</taxon>
        <taxon>Metazoa</taxon>
        <taxon>Ecdysozoa</taxon>
        <taxon>Arthropoda</taxon>
        <taxon>Chelicerata</taxon>
        <taxon>Arachnida</taxon>
        <taxon>Acari</taxon>
        <taxon>Parasitiformes</taxon>
        <taxon>Ixodida</taxon>
        <taxon>Ixodoidea</taxon>
        <taxon>Ixodidae</taxon>
        <taxon>Hyalomminae</taxon>
        <taxon>Hyalomma</taxon>
    </lineage>
</organism>
<protein>
    <submittedName>
        <fullName evidence="1">Uncharacterized protein</fullName>
    </submittedName>
</protein>
<gene>
    <name evidence="1" type="ORF">HPB50_022573</name>
</gene>
<name>A0ACB7RYG0_HYAAI</name>
<comment type="caution">
    <text evidence="1">The sequence shown here is derived from an EMBL/GenBank/DDBJ whole genome shotgun (WGS) entry which is preliminary data.</text>
</comment>
<keyword evidence="2" id="KW-1185">Reference proteome</keyword>
<sequence length="189" mass="21204">MTQRRTSRKFDQRIDVPRQRIPNILAKSKTSFSQRENENYHCEQEWCAEKPPACSVTLHPAGKRQPTDGTTCRLATVPVVVSHQSSDHVDRRVVIGQTPFLPARVAAISSEQPPRCRYVTVPLAPDHQPTLCRTVRTLTPTPSAVGYVSRTVRRNRQRGFEPRTPSTPGRLIGPCHAYSATLTSSPLVW</sequence>
<proteinExistence type="predicted"/>
<evidence type="ECO:0000313" key="2">
    <source>
        <dbReference type="Proteomes" id="UP000821845"/>
    </source>
</evidence>
<evidence type="ECO:0000313" key="1">
    <source>
        <dbReference type="EMBL" id="KAH6926847.1"/>
    </source>
</evidence>